<dbReference type="EMBL" id="LBMM01010410">
    <property type="protein sequence ID" value="KMQ87480.1"/>
    <property type="molecule type" value="Genomic_DNA"/>
</dbReference>
<feature type="non-terminal residue" evidence="1">
    <location>
        <position position="46"/>
    </location>
</feature>
<keyword evidence="1" id="KW-0540">Nuclease</keyword>
<gene>
    <name evidence="1" type="ORF">RF55_13225</name>
</gene>
<sequence length="46" mass="5242">MIASWDEEPDILLQKVQAAIEKLVRNKSPGIDMITCEILKTLNDEE</sequence>
<name>A0A0J7N471_LASNI</name>
<keyword evidence="1" id="KW-0695">RNA-directed DNA polymerase</keyword>
<dbReference type="PaxDb" id="67767-A0A0J7N471"/>
<dbReference type="Proteomes" id="UP000036403">
    <property type="component" value="Unassembled WGS sequence"/>
</dbReference>
<dbReference type="GO" id="GO:0003964">
    <property type="term" value="F:RNA-directed DNA polymerase activity"/>
    <property type="evidence" value="ECO:0007669"/>
    <property type="project" value="UniProtKB-KW"/>
</dbReference>
<reference evidence="1 2" key="1">
    <citation type="submission" date="2015-04" db="EMBL/GenBank/DDBJ databases">
        <title>Lasius niger genome sequencing.</title>
        <authorList>
            <person name="Konorov E.A."/>
            <person name="Nikitin M.A."/>
            <person name="Kirill M.V."/>
            <person name="Chang P."/>
        </authorList>
    </citation>
    <scope>NUCLEOTIDE SEQUENCE [LARGE SCALE GENOMIC DNA]</scope>
    <source>
        <tissue evidence="1">Whole</tissue>
    </source>
</reference>
<accession>A0A0J7N471</accession>
<organism evidence="1 2">
    <name type="scientific">Lasius niger</name>
    <name type="common">Black garden ant</name>
    <dbReference type="NCBI Taxonomy" id="67767"/>
    <lineage>
        <taxon>Eukaryota</taxon>
        <taxon>Metazoa</taxon>
        <taxon>Ecdysozoa</taxon>
        <taxon>Arthropoda</taxon>
        <taxon>Hexapoda</taxon>
        <taxon>Insecta</taxon>
        <taxon>Pterygota</taxon>
        <taxon>Neoptera</taxon>
        <taxon>Endopterygota</taxon>
        <taxon>Hymenoptera</taxon>
        <taxon>Apocrita</taxon>
        <taxon>Aculeata</taxon>
        <taxon>Formicoidea</taxon>
        <taxon>Formicidae</taxon>
        <taxon>Formicinae</taxon>
        <taxon>Lasius</taxon>
        <taxon>Lasius</taxon>
    </lineage>
</organism>
<dbReference type="AlphaFoldDB" id="A0A0J7N471"/>
<keyword evidence="1" id="KW-0378">Hydrolase</keyword>
<dbReference type="GO" id="GO:0004519">
    <property type="term" value="F:endonuclease activity"/>
    <property type="evidence" value="ECO:0007669"/>
    <property type="project" value="UniProtKB-KW"/>
</dbReference>
<keyword evidence="1" id="KW-0808">Transferase</keyword>
<protein>
    <submittedName>
        <fullName evidence="1">Endonuclease-reverse transcriptase</fullName>
    </submittedName>
</protein>
<proteinExistence type="predicted"/>
<keyword evidence="1" id="KW-0548">Nucleotidyltransferase</keyword>
<keyword evidence="2" id="KW-1185">Reference proteome</keyword>
<keyword evidence="1" id="KW-0255">Endonuclease</keyword>
<comment type="caution">
    <text evidence="1">The sequence shown here is derived from an EMBL/GenBank/DDBJ whole genome shotgun (WGS) entry which is preliminary data.</text>
</comment>
<evidence type="ECO:0000313" key="1">
    <source>
        <dbReference type="EMBL" id="KMQ87480.1"/>
    </source>
</evidence>
<dbReference type="OrthoDB" id="407509at2759"/>
<evidence type="ECO:0000313" key="2">
    <source>
        <dbReference type="Proteomes" id="UP000036403"/>
    </source>
</evidence>